<dbReference type="EMBL" id="UINC01018286">
    <property type="protein sequence ID" value="SVA76678.1"/>
    <property type="molecule type" value="Genomic_DNA"/>
</dbReference>
<evidence type="ECO:0000313" key="2">
    <source>
        <dbReference type="EMBL" id="SVA76678.1"/>
    </source>
</evidence>
<organism evidence="2">
    <name type="scientific">marine metagenome</name>
    <dbReference type="NCBI Taxonomy" id="408172"/>
    <lineage>
        <taxon>unclassified sequences</taxon>
        <taxon>metagenomes</taxon>
        <taxon>ecological metagenomes</taxon>
    </lineage>
</organism>
<sequence>MELSFSKLGVSSILRTVLSASMGIQSSGMSLHGVTLAIIPRSTWLPGIMNTRKGGTTRLSAARFSRARLRSSLSMRRPSRRGASIPAVSLKCSAPIFEVSHALSIDSPHFPGSLATSLISAWDSSGSFLNAAAAPVAIQGSHLPRNRKPLPRRPMGSRSGGSV</sequence>
<reference evidence="2" key="1">
    <citation type="submission" date="2018-05" db="EMBL/GenBank/DDBJ databases">
        <authorList>
            <person name="Lanie J.A."/>
            <person name="Ng W.-L."/>
            <person name="Kazmierczak K.M."/>
            <person name="Andrzejewski T.M."/>
            <person name="Davidsen T.M."/>
            <person name="Wayne K.J."/>
            <person name="Tettelin H."/>
            <person name="Glass J.I."/>
            <person name="Rusch D."/>
            <person name="Podicherti R."/>
            <person name="Tsui H.-C.T."/>
            <person name="Winkler M.E."/>
        </authorList>
    </citation>
    <scope>NUCLEOTIDE SEQUENCE</scope>
</reference>
<name>A0A381YHX3_9ZZZZ</name>
<proteinExistence type="predicted"/>
<dbReference type="AlphaFoldDB" id="A0A381YHX3"/>
<gene>
    <name evidence="2" type="ORF">METZ01_LOCUS129532</name>
</gene>
<protein>
    <submittedName>
        <fullName evidence="2">Uncharacterized protein</fullName>
    </submittedName>
</protein>
<feature type="region of interest" description="Disordered" evidence="1">
    <location>
        <begin position="140"/>
        <end position="163"/>
    </location>
</feature>
<evidence type="ECO:0000256" key="1">
    <source>
        <dbReference type="SAM" id="MobiDB-lite"/>
    </source>
</evidence>
<accession>A0A381YHX3</accession>